<dbReference type="PANTHER" id="PTHR33383">
    <property type="entry name" value="MEMBRANE PROTEIN INSERTION EFFICIENCY FACTOR-RELATED"/>
    <property type="match status" value="1"/>
</dbReference>
<evidence type="ECO:0000313" key="3">
    <source>
        <dbReference type="Proteomes" id="UP000219669"/>
    </source>
</evidence>
<keyword evidence="1" id="KW-0472">Membrane</keyword>
<organism evidence="2 3">
    <name type="scientific">Alysiella filiformis DSM 16848</name>
    <dbReference type="NCBI Taxonomy" id="1120981"/>
    <lineage>
        <taxon>Bacteria</taxon>
        <taxon>Pseudomonadati</taxon>
        <taxon>Pseudomonadota</taxon>
        <taxon>Betaproteobacteria</taxon>
        <taxon>Neisseriales</taxon>
        <taxon>Neisseriaceae</taxon>
        <taxon>Alysiella</taxon>
    </lineage>
</organism>
<dbReference type="GO" id="GO:0005886">
    <property type="term" value="C:plasma membrane"/>
    <property type="evidence" value="ECO:0007669"/>
    <property type="project" value="UniProtKB-SubCell"/>
</dbReference>
<comment type="subcellular location">
    <subcellularLocation>
        <location evidence="1">Cell membrane</location>
        <topology evidence="1">Peripheral membrane protein</topology>
        <orientation evidence="1">Cytoplasmic side</orientation>
    </subcellularLocation>
</comment>
<dbReference type="EMBL" id="OCNF01000008">
    <property type="protein sequence ID" value="SOD68365.1"/>
    <property type="molecule type" value="Genomic_DNA"/>
</dbReference>
<dbReference type="OrthoDB" id="9801753at2"/>
<gene>
    <name evidence="2" type="ORF">SAMN02746062_01229</name>
</gene>
<evidence type="ECO:0000256" key="1">
    <source>
        <dbReference type="HAMAP-Rule" id="MF_00386"/>
    </source>
</evidence>
<evidence type="ECO:0000313" key="2">
    <source>
        <dbReference type="EMBL" id="SOD68365.1"/>
    </source>
</evidence>
<proteinExistence type="inferred from homology"/>
<name>A0A286EBQ9_9NEIS</name>
<dbReference type="PANTHER" id="PTHR33383:SF1">
    <property type="entry name" value="MEMBRANE PROTEIN INSERTION EFFICIENCY FACTOR-RELATED"/>
    <property type="match status" value="1"/>
</dbReference>
<comment type="similarity">
    <text evidence="1">Belongs to the UPF0161 family.</text>
</comment>
<keyword evidence="3" id="KW-1185">Reference proteome</keyword>
<dbReference type="Pfam" id="PF01809">
    <property type="entry name" value="YidD"/>
    <property type="match status" value="1"/>
</dbReference>
<dbReference type="NCBIfam" id="TIGR00278">
    <property type="entry name" value="membrane protein insertion efficiency factor YidD"/>
    <property type="match status" value="1"/>
</dbReference>
<comment type="function">
    <text evidence="1">Could be involved in insertion of integral membrane proteins into the membrane.</text>
</comment>
<protein>
    <recommendedName>
        <fullName evidence="1">Putative membrane protein insertion efficiency factor</fullName>
    </recommendedName>
</protein>
<dbReference type="SMART" id="SM01234">
    <property type="entry name" value="Haemolytic"/>
    <property type="match status" value="1"/>
</dbReference>
<accession>A0A286EBQ9</accession>
<dbReference type="RefSeq" id="WP_097114277.1">
    <property type="nucleotide sequence ID" value="NZ_CP083931.1"/>
</dbReference>
<dbReference type="AlphaFoldDB" id="A0A286EBQ9"/>
<sequence length="70" mass="7662">MLSKILLAGVRFYQLAISPLLPPRCRFVPTCSQYAIEAIRKHGACKGACLTAKRLCRCHPWGGSGHDPVP</sequence>
<reference evidence="2 3" key="1">
    <citation type="submission" date="2017-09" db="EMBL/GenBank/DDBJ databases">
        <authorList>
            <person name="Ehlers B."/>
            <person name="Leendertz F.H."/>
        </authorList>
    </citation>
    <scope>NUCLEOTIDE SEQUENCE [LARGE SCALE GENOMIC DNA]</scope>
    <source>
        <strain evidence="2 3">DSM 16848</strain>
    </source>
</reference>
<keyword evidence="1" id="KW-1003">Cell membrane</keyword>
<dbReference type="Proteomes" id="UP000219669">
    <property type="component" value="Unassembled WGS sequence"/>
</dbReference>
<dbReference type="HAMAP" id="MF_00386">
    <property type="entry name" value="UPF0161_YidD"/>
    <property type="match status" value="1"/>
</dbReference>
<dbReference type="InterPro" id="IPR002696">
    <property type="entry name" value="Membr_insert_effic_factor_YidD"/>
</dbReference>